<dbReference type="PROSITE" id="PS51682">
    <property type="entry name" value="SAM_OMT_I"/>
    <property type="match status" value="1"/>
</dbReference>
<gene>
    <name evidence="6" type="ORF">DL546_004269</name>
</gene>
<proteinExistence type="inferred from homology"/>
<dbReference type="InterPro" id="IPR029063">
    <property type="entry name" value="SAM-dependent_MTases_sf"/>
</dbReference>
<dbReference type="STRING" id="177199.A0A420XZR5"/>
<dbReference type="PANTHER" id="PTHR10509">
    <property type="entry name" value="O-METHYLTRANSFERASE-RELATED"/>
    <property type="match status" value="1"/>
</dbReference>
<keyword evidence="2" id="KW-0808">Transferase</keyword>
<dbReference type="Proteomes" id="UP000275385">
    <property type="component" value="Unassembled WGS sequence"/>
</dbReference>
<dbReference type="GO" id="GO:0008757">
    <property type="term" value="F:S-adenosylmethionine-dependent methyltransferase activity"/>
    <property type="evidence" value="ECO:0007669"/>
    <property type="project" value="TreeGrafter"/>
</dbReference>
<evidence type="ECO:0000256" key="2">
    <source>
        <dbReference type="ARBA" id="ARBA00022679"/>
    </source>
</evidence>
<protein>
    <recommendedName>
        <fullName evidence="8">O-methyltransferase</fullName>
    </recommendedName>
</protein>
<dbReference type="EMBL" id="QVQW01000082">
    <property type="protein sequence ID" value="RKU41126.1"/>
    <property type="molecule type" value="Genomic_DNA"/>
</dbReference>
<feature type="region of interest" description="Disordered" evidence="5">
    <location>
        <begin position="194"/>
        <end position="213"/>
    </location>
</feature>
<accession>A0A420XZR5</accession>
<dbReference type="OrthoDB" id="10251242at2759"/>
<dbReference type="CDD" id="cd02440">
    <property type="entry name" value="AdoMet_MTases"/>
    <property type="match status" value="1"/>
</dbReference>
<evidence type="ECO:0000256" key="4">
    <source>
        <dbReference type="ARBA" id="ARBA00023453"/>
    </source>
</evidence>
<dbReference type="AlphaFoldDB" id="A0A420XZR5"/>
<evidence type="ECO:0000313" key="7">
    <source>
        <dbReference type="Proteomes" id="UP000275385"/>
    </source>
</evidence>
<feature type="compositionally biased region" description="Basic and acidic residues" evidence="5">
    <location>
        <begin position="197"/>
        <end position="213"/>
    </location>
</feature>
<dbReference type="InterPro" id="IPR002935">
    <property type="entry name" value="SAM_O-MeTrfase"/>
</dbReference>
<dbReference type="SUPFAM" id="SSF53335">
    <property type="entry name" value="S-adenosyl-L-methionine-dependent methyltransferases"/>
    <property type="match status" value="1"/>
</dbReference>
<dbReference type="Gene3D" id="3.40.50.150">
    <property type="entry name" value="Vaccinia Virus protein VP39"/>
    <property type="match status" value="1"/>
</dbReference>
<dbReference type="Pfam" id="PF01596">
    <property type="entry name" value="Methyltransf_3"/>
    <property type="match status" value="1"/>
</dbReference>
<keyword evidence="3" id="KW-0949">S-adenosyl-L-methionine</keyword>
<keyword evidence="7" id="KW-1185">Reference proteome</keyword>
<evidence type="ECO:0008006" key="8">
    <source>
        <dbReference type="Google" id="ProtNLM"/>
    </source>
</evidence>
<name>A0A420XZR5_9PEZI</name>
<organism evidence="6 7">
    <name type="scientific">Coniochaeta pulveracea</name>
    <dbReference type="NCBI Taxonomy" id="177199"/>
    <lineage>
        <taxon>Eukaryota</taxon>
        <taxon>Fungi</taxon>
        <taxon>Dikarya</taxon>
        <taxon>Ascomycota</taxon>
        <taxon>Pezizomycotina</taxon>
        <taxon>Sordariomycetes</taxon>
        <taxon>Sordariomycetidae</taxon>
        <taxon>Coniochaetales</taxon>
        <taxon>Coniochaetaceae</taxon>
        <taxon>Coniochaeta</taxon>
    </lineage>
</organism>
<comment type="caution">
    <text evidence="6">The sequence shown here is derived from an EMBL/GenBank/DDBJ whole genome shotgun (WGS) entry which is preliminary data.</text>
</comment>
<keyword evidence="1" id="KW-0489">Methyltransferase</keyword>
<dbReference type="GO" id="GO:0008171">
    <property type="term" value="F:O-methyltransferase activity"/>
    <property type="evidence" value="ECO:0007669"/>
    <property type="project" value="InterPro"/>
</dbReference>
<evidence type="ECO:0000256" key="3">
    <source>
        <dbReference type="ARBA" id="ARBA00022691"/>
    </source>
</evidence>
<dbReference type="PANTHER" id="PTHR10509:SF14">
    <property type="entry name" value="CAFFEOYL-COA O-METHYLTRANSFERASE 3-RELATED"/>
    <property type="match status" value="1"/>
</dbReference>
<comment type="similarity">
    <text evidence="4">Belongs to the class I-like SAM-binding methyltransferase superfamily. Cation-dependent O-methyltransferase family.</text>
</comment>
<reference evidence="6 7" key="1">
    <citation type="submission" date="2018-08" db="EMBL/GenBank/DDBJ databases">
        <title>Draft genome of the lignicolous fungus Coniochaeta pulveracea.</title>
        <authorList>
            <person name="Borstlap C.J."/>
            <person name="De Witt R.N."/>
            <person name="Botha A."/>
            <person name="Volschenk H."/>
        </authorList>
    </citation>
    <scope>NUCLEOTIDE SEQUENCE [LARGE SCALE GENOMIC DNA]</scope>
    <source>
        <strain evidence="6 7">CAB683</strain>
    </source>
</reference>
<dbReference type="InterPro" id="IPR050362">
    <property type="entry name" value="Cation-dep_OMT"/>
</dbReference>
<evidence type="ECO:0000313" key="6">
    <source>
        <dbReference type="EMBL" id="RKU41126.1"/>
    </source>
</evidence>
<evidence type="ECO:0000256" key="1">
    <source>
        <dbReference type="ARBA" id="ARBA00022603"/>
    </source>
</evidence>
<sequence length="254" mass="28017">MKDSQAVLYPNEEVAKKVTEYSENHTLGLPKAITDYHAWIVETQEMSNYTISTFQAKSHVWLARLIGAKRILEIGSYLGFSAAIWSHAVGPSGTVTGLEFNPEYAAVAKSKLSGLGINNVNFILGPAADSLTTLTPEVPYDLVFIDADKANYPTYLSLLLSHSQPGSSNRLLRPGALIVADNVLRRGIVADPSDANPHVKADRERTAQGKNGEFRSNRDLEMLNLFNKDMSESERIETWLVPLWDGVMVGRLID</sequence>
<dbReference type="GO" id="GO:0032259">
    <property type="term" value="P:methylation"/>
    <property type="evidence" value="ECO:0007669"/>
    <property type="project" value="UniProtKB-KW"/>
</dbReference>
<evidence type="ECO:0000256" key="5">
    <source>
        <dbReference type="SAM" id="MobiDB-lite"/>
    </source>
</evidence>